<feature type="region of interest" description="Disordered" evidence="9">
    <location>
        <begin position="259"/>
        <end position="290"/>
    </location>
</feature>
<evidence type="ECO:0000259" key="11">
    <source>
        <dbReference type="PROSITE" id="PS50192"/>
    </source>
</evidence>
<dbReference type="GO" id="GO:0006906">
    <property type="term" value="P:vesicle fusion"/>
    <property type="evidence" value="ECO:0007669"/>
    <property type="project" value="TreeGrafter"/>
</dbReference>
<evidence type="ECO:0000256" key="9">
    <source>
        <dbReference type="SAM" id="MobiDB-lite"/>
    </source>
</evidence>
<dbReference type="GO" id="GO:0000149">
    <property type="term" value="F:SNARE binding"/>
    <property type="evidence" value="ECO:0007669"/>
    <property type="project" value="TreeGrafter"/>
</dbReference>
<keyword evidence="6 10" id="KW-1133">Transmembrane helix</keyword>
<evidence type="ECO:0000313" key="13">
    <source>
        <dbReference type="WBParaSite" id="PSAMB.scaffold2392size23455.g17571.t1"/>
    </source>
</evidence>
<dbReference type="Proteomes" id="UP000887566">
    <property type="component" value="Unplaced"/>
</dbReference>
<evidence type="ECO:0000256" key="4">
    <source>
        <dbReference type="ARBA" id="ARBA00022692"/>
    </source>
</evidence>
<dbReference type="InterPro" id="IPR045242">
    <property type="entry name" value="Syntaxin"/>
</dbReference>
<feature type="compositionally biased region" description="Low complexity" evidence="9">
    <location>
        <begin position="272"/>
        <end position="287"/>
    </location>
</feature>
<evidence type="ECO:0000256" key="2">
    <source>
        <dbReference type="ARBA" id="ARBA00009063"/>
    </source>
</evidence>
<dbReference type="InterPro" id="IPR010989">
    <property type="entry name" value="SNARE"/>
</dbReference>
<feature type="domain" description="T-SNARE coiled-coil homology" evidence="11">
    <location>
        <begin position="331"/>
        <end position="393"/>
    </location>
</feature>
<dbReference type="InterPro" id="IPR021538">
    <property type="entry name" value="Syntaxin-5_N"/>
</dbReference>
<name>A0A914VR94_9BILA</name>
<keyword evidence="5" id="KW-0532">Neurotransmitter transport</keyword>
<organism evidence="12 13">
    <name type="scientific">Plectus sambesii</name>
    <dbReference type="NCBI Taxonomy" id="2011161"/>
    <lineage>
        <taxon>Eukaryota</taxon>
        <taxon>Metazoa</taxon>
        <taxon>Ecdysozoa</taxon>
        <taxon>Nematoda</taxon>
        <taxon>Chromadorea</taxon>
        <taxon>Plectida</taxon>
        <taxon>Plectina</taxon>
        <taxon>Plectoidea</taxon>
        <taxon>Plectidae</taxon>
        <taxon>Plectus</taxon>
    </lineage>
</organism>
<evidence type="ECO:0000256" key="6">
    <source>
        <dbReference type="ARBA" id="ARBA00022989"/>
    </source>
</evidence>
<evidence type="ECO:0000256" key="5">
    <source>
        <dbReference type="ARBA" id="ARBA00022775"/>
    </source>
</evidence>
<dbReference type="Gene3D" id="1.20.58.70">
    <property type="match status" value="1"/>
</dbReference>
<comment type="similarity">
    <text evidence="2">Belongs to the syntaxin family.</text>
</comment>
<evidence type="ECO:0000256" key="3">
    <source>
        <dbReference type="ARBA" id="ARBA00022448"/>
    </source>
</evidence>
<dbReference type="PROSITE" id="PS00914">
    <property type="entry name" value="SYNTAXIN"/>
    <property type="match status" value="1"/>
</dbReference>
<dbReference type="PANTHER" id="PTHR19957">
    <property type="entry name" value="SYNTAXIN"/>
    <property type="match status" value="1"/>
</dbReference>
<dbReference type="GO" id="GO:0006836">
    <property type="term" value="P:neurotransmitter transport"/>
    <property type="evidence" value="ECO:0007669"/>
    <property type="project" value="UniProtKB-KW"/>
</dbReference>
<comment type="subcellular location">
    <subcellularLocation>
        <location evidence="1">Membrane</location>
        <topology evidence="1">Single-pass type IV membrane protein</topology>
    </subcellularLocation>
</comment>
<dbReference type="GO" id="GO:0000139">
    <property type="term" value="C:Golgi membrane"/>
    <property type="evidence" value="ECO:0007669"/>
    <property type="project" value="TreeGrafter"/>
</dbReference>
<keyword evidence="7" id="KW-0175">Coiled coil</keyword>
<keyword evidence="12" id="KW-1185">Reference proteome</keyword>
<proteinExistence type="inferred from homology"/>
<feature type="region of interest" description="Disordered" evidence="9">
    <location>
        <begin position="73"/>
        <end position="94"/>
    </location>
</feature>
<dbReference type="AlphaFoldDB" id="A0A914VR94"/>
<dbReference type="SUPFAM" id="SSF47661">
    <property type="entry name" value="t-snare proteins"/>
    <property type="match status" value="1"/>
</dbReference>
<dbReference type="SMART" id="SM00397">
    <property type="entry name" value="t_SNARE"/>
    <property type="match status" value="1"/>
</dbReference>
<dbReference type="CDD" id="cd15844">
    <property type="entry name" value="SNARE_syntaxin5"/>
    <property type="match status" value="1"/>
</dbReference>
<evidence type="ECO:0000256" key="7">
    <source>
        <dbReference type="ARBA" id="ARBA00023054"/>
    </source>
</evidence>
<dbReference type="GO" id="GO:0005484">
    <property type="term" value="F:SNAP receptor activity"/>
    <property type="evidence" value="ECO:0007669"/>
    <property type="project" value="InterPro"/>
</dbReference>
<dbReference type="InterPro" id="IPR000727">
    <property type="entry name" value="T_SNARE_dom"/>
</dbReference>
<dbReference type="PANTHER" id="PTHR19957:SF3">
    <property type="entry name" value="SYNTAXIN-5"/>
    <property type="match status" value="1"/>
</dbReference>
<dbReference type="InterPro" id="IPR006012">
    <property type="entry name" value="Syntaxin/epimorphin_CS"/>
</dbReference>
<protein>
    <submittedName>
        <fullName evidence="13">t-SNARE coiled-coil homology domain-containing protein</fullName>
    </submittedName>
</protein>
<dbReference type="Pfam" id="PF11416">
    <property type="entry name" value="Syntaxin-5_N"/>
    <property type="match status" value="1"/>
</dbReference>
<feature type="transmembrane region" description="Helical" evidence="10">
    <location>
        <begin position="402"/>
        <end position="422"/>
    </location>
</feature>
<dbReference type="Pfam" id="PF05739">
    <property type="entry name" value="SNARE"/>
    <property type="match status" value="1"/>
</dbReference>
<keyword evidence="8 10" id="KW-0472">Membrane</keyword>
<feature type="compositionally biased region" description="Low complexity" evidence="9">
    <location>
        <begin position="76"/>
        <end position="90"/>
    </location>
</feature>
<sequence length="423" mass="47241">MSDNHLPFTVPRRRHRDLNQSPYDVVDFADQLDGNGKEKDKKGLVSTSSLSNTFTSLISAPAASLWNTAQATLTPSQSSNSLKESPSSSSLGQEFARSSTPVFIVEEMPCRDRTAEFRTTAKSYQMKWQATANGHSSAKPKQKLVQDSVQFNQLAKRIGRDLSQTCAKMEKLAELAKRRSLFDDRMSEVEELTHIIKQDITGLNKQIATLQEFARNRSQNGVSLRPQGQNHSRSVVVGLQSKLASVSSEFKNVLEIRTENMKQQKTRREKFSQSQPIPSSLPPSASSGNMGSILLQDEAAASAGSSSIALDMSGMERERMQQQLTLIDEQDSYLQARSSTMETIESSIAELGSIFRQLANLVSEQGETITRIDSNVEETSLNVEAAHMELLKYFRNISRNRWLMIKVFGVLIVFFIIFIVFLT</sequence>
<dbReference type="PROSITE" id="PS50192">
    <property type="entry name" value="T_SNARE"/>
    <property type="match status" value="1"/>
</dbReference>
<dbReference type="GO" id="GO:0006886">
    <property type="term" value="P:intracellular protein transport"/>
    <property type="evidence" value="ECO:0007669"/>
    <property type="project" value="InterPro"/>
</dbReference>
<dbReference type="GO" id="GO:0031201">
    <property type="term" value="C:SNARE complex"/>
    <property type="evidence" value="ECO:0007669"/>
    <property type="project" value="TreeGrafter"/>
</dbReference>
<keyword evidence="4 10" id="KW-0812">Transmembrane</keyword>
<keyword evidence="3" id="KW-0813">Transport</keyword>
<dbReference type="WBParaSite" id="PSAMB.scaffold2392size23455.g17571.t1">
    <property type="protein sequence ID" value="PSAMB.scaffold2392size23455.g17571.t1"/>
    <property type="gene ID" value="PSAMB.scaffold2392size23455.g17571"/>
</dbReference>
<evidence type="ECO:0000256" key="10">
    <source>
        <dbReference type="SAM" id="Phobius"/>
    </source>
</evidence>
<accession>A0A914VR94</accession>
<evidence type="ECO:0000313" key="12">
    <source>
        <dbReference type="Proteomes" id="UP000887566"/>
    </source>
</evidence>
<dbReference type="GO" id="GO:0006888">
    <property type="term" value="P:endoplasmic reticulum to Golgi vesicle-mediated transport"/>
    <property type="evidence" value="ECO:0007669"/>
    <property type="project" value="TreeGrafter"/>
</dbReference>
<evidence type="ECO:0000256" key="1">
    <source>
        <dbReference type="ARBA" id="ARBA00004211"/>
    </source>
</evidence>
<evidence type="ECO:0000256" key="8">
    <source>
        <dbReference type="ARBA" id="ARBA00023136"/>
    </source>
</evidence>
<dbReference type="GO" id="GO:0048278">
    <property type="term" value="P:vesicle docking"/>
    <property type="evidence" value="ECO:0007669"/>
    <property type="project" value="TreeGrafter"/>
</dbReference>
<reference evidence="13" key="1">
    <citation type="submission" date="2022-11" db="UniProtKB">
        <authorList>
            <consortium name="WormBaseParasite"/>
        </authorList>
    </citation>
    <scope>IDENTIFICATION</scope>
</reference>